<dbReference type="SMART" id="SM00091">
    <property type="entry name" value="PAS"/>
    <property type="match status" value="1"/>
</dbReference>
<evidence type="ECO:0000313" key="4">
    <source>
        <dbReference type="Proteomes" id="UP001530400"/>
    </source>
</evidence>
<name>A0ABD3QHU3_9STRA</name>
<dbReference type="InterPro" id="IPR035965">
    <property type="entry name" value="PAS-like_dom_sf"/>
</dbReference>
<comment type="caution">
    <text evidence="3">The sequence shown here is derived from an EMBL/GenBank/DDBJ whole genome shotgun (WGS) entry which is preliminary data.</text>
</comment>
<protein>
    <recommendedName>
        <fullName evidence="2">PAS domain-containing protein</fullName>
    </recommendedName>
</protein>
<feature type="compositionally biased region" description="Polar residues" evidence="1">
    <location>
        <begin position="220"/>
        <end position="231"/>
    </location>
</feature>
<dbReference type="Proteomes" id="UP001530400">
    <property type="component" value="Unassembled WGS sequence"/>
</dbReference>
<evidence type="ECO:0000313" key="3">
    <source>
        <dbReference type="EMBL" id="KAL3797550.1"/>
    </source>
</evidence>
<dbReference type="Pfam" id="PF08448">
    <property type="entry name" value="PAS_4"/>
    <property type="match status" value="1"/>
</dbReference>
<dbReference type="Gene3D" id="3.30.450.20">
    <property type="entry name" value="PAS domain"/>
    <property type="match status" value="1"/>
</dbReference>
<keyword evidence="4" id="KW-1185">Reference proteome</keyword>
<dbReference type="EMBL" id="JALLPJ020000250">
    <property type="protein sequence ID" value="KAL3797550.1"/>
    <property type="molecule type" value="Genomic_DNA"/>
</dbReference>
<sequence>MNSNTTAAPNPQVASANEETVNDILNDEEAIGEILRESIELRRKAHILASVPDLIAAFDAAGHIHFASQSVLDFLGLDKASDIEGRSLWDLFTNKSRADIKAAFEDALAREVKEGEDSIFLADGMIMPVHLVTRDEQGRQEVHRASFKGTACLNSDVPECVCSLRLVANDDMQSKQQNGGDVVVSDNEEGKAKSNFGSWKRIAAPSNTPGAKRVRIDDASFNQVSDESVSK</sequence>
<reference evidence="3 4" key="1">
    <citation type="submission" date="2024-10" db="EMBL/GenBank/DDBJ databases">
        <title>Updated reference genomes for cyclostephanoid diatoms.</title>
        <authorList>
            <person name="Roberts W.R."/>
            <person name="Alverson A.J."/>
        </authorList>
    </citation>
    <scope>NUCLEOTIDE SEQUENCE [LARGE SCALE GENOMIC DNA]</scope>
    <source>
        <strain evidence="3 4">AJA010-31</strain>
    </source>
</reference>
<gene>
    <name evidence="3" type="ORF">ACHAWO_012564</name>
</gene>
<evidence type="ECO:0000256" key="1">
    <source>
        <dbReference type="SAM" id="MobiDB-lite"/>
    </source>
</evidence>
<dbReference type="NCBIfam" id="TIGR00229">
    <property type="entry name" value="sensory_box"/>
    <property type="match status" value="1"/>
</dbReference>
<organism evidence="3 4">
    <name type="scientific">Cyclotella atomus</name>
    <dbReference type="NCBI Taxonomy" id="382360"/>
    <lineage>
        <taxon>Eukaryota</taxon>
        <taxon>Sar</taxon>
        <taxon>Stramenopiles</taxon>
        <taxon>Ochrophyta</taxon>
        <taxon>Bacillariophyta</taxon>
        <taxon>Coscinodiscophyceae</taxon>
        <taxon>Thalassiosirophycidae</taxon>
        <taxon>Stephanodiscales</taxon>
        <taxon>Stephanodiscaceae</taxon>
        <taxon>Cyclotella</taxon>
    </lineage>
</organism>
<evidence type="ECO:0000259" key="2">
    <source>
        <dbReference type="PROSITE" id="PS50112"/>
    </source>
</evidence>
<dbReference type="InterPro" id="IPR000014">
    <property type="entry name" value="PAS"/>
</dbReference>
<dbReference type="SUPFAM" id="SSF55785">
    <property type="entry name" value="PYP-like sensor domain (PAS domain)"/>
    <property type="match status" value="1"/>
</dbReference>
<dbReference type="CDD" id="cd00130">
    <property type="entry name" value="PAS"/>
    <property type="match status" value="1"/>
</dbReference>
<proteinExistence type="predicted"/>
<dbReference type="AlphaFoldDB" id="A0ABD3QHU3"/>
<feature type="domain" description="PAS" evidence="2">
    <location>
        <begin position="40"/>
        <end position="111"/>
    </location>
</feature>
<dbReference type="InterPro" id="IPR013656">
    <property type="entry name" value="PAS_4"/>
</dbReference>
<feature type="region of interest" description="Disordered" evidence="1">
    <location>
        <begin position="173"/>
        <end position="231"/>
    </location>
</feature>
<dbReference type="PROSITE" id="PS50112">
    <property type="entry name" value="PAS"/>
    <property type="match status" value="1"/>
</dbReference>
<accession>A0ABD3QHU3</accession>